<dbReference type="Pfam" id="PF24064">
    <property type="entry name" value="HTH_NPRL3"/>
    <property type="match status" value="1"/>
</dbReference>
<dbReference type="STRING" id="5786.F0ZFX7"/>
<dbReference type="OrthoDB" id="18648at2759"/>
<dbReference type="InterPro" id="IPR056603">
    <property type="entry name" value="HTH_NPRL3"/>
</dbReference>
<dbReference type="PANTHER" id="PTHR13153:SF5">
    <property type="entry name" value="GATOR COMPLEX PROTEIN NPRL3"/>
    <property type="match status" value="1"/>
</dbReference>
<protein>
    <recommendedName>
        <fullName evidence="4">GATOR1 complex protein NPRL3 C-terminal HTH domain-containing protein</fullName>
    </recommendedName>
</protein>
<gene>
    <name evidence="5" type="ORF">DICPUDRAFT_30795</name>
</gene>
<name>F0ZFX7_DICPU</name>
<dbReference type="GO" id="GO:0032007">
    <property type="term" value="P:negative regulation of TOR signaling"/>
    <property type="evidence" value="ECO:0007669"/>
    <property type="project" value="InterPro"/>
</dbReference>
<evidence type="ECO:0000259" key="4">
    <source>
        <dbReference type="Pfam" id="PF24064"/>
    </source>
</evidence>
<organism evidence="5 6">
    <name type="scientific">Dictyostelium purpureum</name>
    <name type="common">Slime mold</name>
    <dbReference type="NCBI Taxonomy" id="5786"/>
    <lineage>
        <taxon>Eukaryota</taxon>
        <taxon>Amoebozoa</taxon>
        <taxon>Evosea</taxon>
        <taxon>Eumycetozoa</taxon>
        <taxon>Dictyostelia</taxon>
        <taxon>Dictyosteliales</taxon>
        <taxon>Dictyosteliaceae</taxon>
        <taxon>Dictyostelium</taxon>
    </lineage>
</organism>
<dbReference type="Proteomes" id="UP000001064">
    <property type="component" value="Unassembled WGS sequence"/>
</dbReference>
<feature type="domain" description="GATOR1 complex protein NPRL3 C-terminal HTH" evidence="4">
    <location>
        <begin position="328"/>
        <end position="372"/>
    </location>
</feature>
<dbReference type="RefSeq" id="XP_003286343.1">
    <property type="nucleotide sequence ID" value="XM_003286295.1"/>
</dbReference>
<dbReference type="GeneID" id="10503715"/>
<evidence type="ECO:0000256" key="2">
    <source>
        <dbReference type="RuleBase" id="RU368069"/>
    </source>
</evidence>
<comment type="similarity">
    <text evidence="1 2">Belongs to the NPR3 family.</text>
</comment>
<dbReference type="VEuPathDB" id="AmoebaDB:DICPUDRAFT_30795"/>
<dbReference type="PANTHER" id="PTHR13153">
    <property type="entry name" value="CGTHBA PROTEIN -14 GENE PROTEIN"/>
    <property type="match status" value="1"/>
</dbReference>
<evidence type="ECO:0000313" key="5">
    <source>
        <dbReference type="EMBL" id="EGC37140.1"/>
    </source>
</evidence>
<keyword evidence="6" id="KW-1185">Reference proteome</keyword>
<accession>F0ZFX7</accession>
<dbReference type="KEGG" id="dpp:DICPUDRAFT_30795"/>
<evidence type="ECO:0000256" key="3">
    <source>
        <dbReference type="SAM" id="MobiDB-lite"/>
    </source>
</evidence>
<evidence type="ECO:0000256" key="1">
    <source>
        <dbReference type="ARBA" id="ARBA00010546"/>
    </source>
</evidence>
<dbReference type="InParanoid" id="F0ZFX7"/>
<dbReference type="AlphaFoldDB" id="F0ZFX7"/>
<feature type="region of interest" description="Disordered" evidence="3">
    <location>
        <begin position="268"/>
        <end position="295"/>
    </location>
</feature>
<dbReference type="eggNOG" id="KOG3830">
    <property type="taxonomic scope" value="Eukaryota"/>
</dbReference>
<dbReference type="EMBL" id="GL871007">
    <property type="protein sequence ID" value="EGC37140.1"/>
    <property type="molecule type" value="Genomic_DNA"/>
</dbReference>
<dbReference type="InterPro" id="IPR005365">
    <property type="entry name" value="Npr3"/>
</dbReference>
<sequence length="391" mass="45765">MQLSAALKHEQERCNYITKQVHDMLVLREKWLTEQTLENLENKPNHHILTERIVEKSRLACEIRDIYHGLNEKEIVNLRINGWINLHLNLNNPDIYPLYPIRPYHALLAFSNDDSIKLPTYDTTPSLQKLLEVAKPTKNFRDLQLETDIPLTQIYRLASHLVHWRKAKIINMMTRNNNYILRPDSNQDYRELDKKFSLLFPDFRLYDILNRFSVARPLHTHISKILPQYHTQFLSIIGWLLQHDLIVQLFTYVHLMVHTIGINNSNNNNGGSSGNNNSSNNNNGSNTSNATSNSSSSLIYQPTTFPLMPSYLSLKEQAFFDNIDDGSSLYQLFKRLCVYFRGLHHLEEIMWRENINRDQLTKVLKKYKNVLIQVVHEEDDITNSCNLIGKK</sequence>
<reference evidence="6" key="1">
    <citation type="journal article" date="2011" name="Genome Biol.">
        <title>Comparative genomics of the social amoebae Dictyostelium discoideum and Dictyostelium purpureum.</title>
        <authorList>
            <consortium name="US DOE Joint Genome Institute (JGI-PGF)"/>
            <person name="Sucgang R."/>
            <person name="Kuo A."/>
            <person name="Tian X."/>
            <person name="Salerno W."/>
            <person name="Parikh A."/>
            <person name="Feasley C.L."/>
            <person name="Dalin E."/>
            <person name="Tu H."/>
            <person name="Huang E."/>
            <person name="Barry K."/>
            <person name="Lindquist E."/>
            <person name="Shapiro H."/>
            <person name="Bruce D."/>
            <person name="Schmutz J."/>
            <person name="Salamov A."/>
            <person name="Fey P."/>
            <person name="Gaudet P."/>
            <person name="Anjard C."/>
            <person name="Babu M.M."/>
            <person name="Basu S."/>
            <person name="Bushmanova Y."/>
            <person name="van der Wel H."/>
            <person name="Katoh-Kurasawa M."/>
            <person name="Dinh C."/>
            <person name="Coutinho P.M."/>
            <person name="Saito T."/>
            <person name="Elias M."/>
            <person name="Schaap P."/>
            <person name="Kay R.R."/>
            <person name="Henrissat B."/>
            <person name="Eichinger L."/>
            <person name="Rivero F."/>
            <person name="Putnam N.H."/>
            <person name="West C.M."/>
            <person name="Loomis W.F."/>
            <person name="Chisholm R.L."/>
            <person name="Shaulsky G."/>
            <person name="Strassmann J.E."/>
            <person name="Queller D.C."/>
            <person name="Kuspa A."/>
            <person name="Grigoriev I.V."/>
        </authorList>
    </citation>
    <scope>NUCLEOTIDE SEQUENCE [LARGE SCALE GENOMIC DNA]</scope>
    <source>
        <strain evidence="6">QSDP1</strain>
    </source>
</reference>
<proteinExistence type="inferred from homology"/>
<dbReference type="OMA" id="WRENINR"/>
<dbReference type="FunCoup" id="F0ZFX7">
    <property type="interactions" value="15"/>
</dbReference>
<evidence type="ECO:0000313" key="6">
    <source>
        <dbReference type="Proteomes" id="UP000001064"/>
    </source>
</evidence>
<dbReference type="Pfam" id="PF03666">
    <property type="entry name" value="NPR3"/>
    <property type="match status" value="2"/>
</dbReference>